<keyword evidence="3" id="KW-1185">Reference proteome</keyword>
<evidence type="ECO:0000313" key="2">
    <source>
        <dbReference type="EMBL" id="MBB5916801.1"/>
    </source>
</evidence>
<name>A0A7W9UKS8_9NOCA</name>
<accession>A0A7W9UKS8</accession>
<evidence type="ECO:0000313" key="3">
    <source>
        <dbReference type="Proteomes" id="UP000540412"/>
    </source>
</evidence>
<dbReference type="AlphaFoldDB" id="A0A7W9UKS8"/>
<feature type="region of interest" description="Disordered" evidence="1">
    <location>
        <begin position="1"/>
        <end position="25"/>
    </location>
</feature>
<dbReference type="Proteomes" id="UP000540412">
    <property type="component" value="Unassembled WGS sequence"/>
</dbReference>
<gene>
    <name evidence="2" type="ORF">BJY24_005713</name>
</gene>
<comment type="caution">
    <text evidence="2">The sequence shown here is derived from an EMBL/GenBank/DDBJ whole genome shotgun (WGS) entry which is preliminary data.</text>
</comment>
<protein>
    <submittedName>
        <fullName evidence="2">Uncharacterized protein</fullName>
    </submittedName>
</protein>
<dbReference type="EMBL" id="JACHIT010000002">
    <property type="protein sequence ID" value="MBB5916801.1"/>
    <property type="molecule type" value="Genomic_DNA"/>
</dbReference>
<evidence type="ECO:0000256" key="1">
    <source>
        <dbReference type="SAM" id="MobiDB-lite"/>
    </source>
</evidence>
<reference evidence="2 3" key="1">
    <citation type="submission" date="2020-08" db="EMBL/GenBank/DDBJ databases">
        <title>Sequencing the genomes of 1000 actinobacteria strains.</title>
        <authorList>
            <person name="Klenk H.-P."/>
        </authorList>
    </citation>
    <scope>NUCLEOTIDE SEQUENCE [LARGE SCALE GENOMIC DNA]</scope>
    <source>
        <strain evidence="2 3">DSM 43582</strain>
    </source>
</reference>
<sequence length="111" mass="11804">MVRLPTRSDTAARRAAEQVQSAARDYRHARRHLDTLLARIDTAARDSAVDAIDRDAAAALGELAAGVHGGFVRLVTSVEIGRDLVDEQALAASIAQAAELPETPPEPEPGR</sequence>
<proteinExistence type="predicted"/>
<organism evidence="2 3">
    <name type="scientific">Nocardia transvalensis</name>
    <dbReference type="NCBI Taxonomy" id="37333"/>
    <lineage>
        <taxon>Bacteria</taxon>
        <taxon>Bacillati</taxon>
        <taxon>Actinomycetota</taxon>
        <taxon>Actinomycetes</taxon>
        <taxon>Mycobacteriales</taxon>
        <taxon>Nocardiaceae</taxon>
        <taxon>Nocardia</taxon>
    </lineage>
</organism>
<dbReference type="RefSeq" id="WP_040754002.1">
    <property type="nucleotide sequence ID" value="NZ_JACHIT010000002.1"/>
</dbReference>